<protein>
    <submittedName>
        <fullName evidence="2">C6 domain-containing protein</fullName>
    </submittedName>
</protein>
<name>A0AC35U8E4_9BILA</name>
<proteinExistence type="predicted"/>
<reference evidence="2" key="1">
    <citation type="submission" date="2016-11" db="UniProtKB">
        <authorList>
            <consortium name="WormBaseParasite"/>
        </authorList>
    </citation>
    <scope>IDENTIFICATION</scope>
    <source>
        <strain evidence="2">KR3021</strain>
    </source>
</reference>
<sequence length="264" mass="28586">MLLAFILLDELVLEDVDWEVLLEEILLIPFNVPFEEAIEEREDEDEDIFLSFLPETSKLSIELIVSIKEYTVGLVGETVVDLSISLIGFEEEVLELGALKNGLCLGKLIIVCYIFGTCTLHSKACFPTGGSGGVTRVPTTTFPGSTPVTVTAPPTTTVTGPTTTSNPFDCCPALVQTIEGVVFADGVLTLTYNSNTCRNTVSMFCSQPDPRLDLFAAIVVNTVNYMNYAERNVTWSATCSGGVWLTGDPPLTINVLQCLLTEPA</sequence>
<evidence type="ECO:0000313" key="2">
    <source>
        <dbReference type="WBParaSite" id="RSKR_0000874300.1"/>
    </source>
</evidence>
<evidence type="ECO:0000313" key="1">
    <source>
        <dbReference type="Proteomes" id="UP000095286"/>
    </source>
</evidence>
<organism evidence="1 2">
    <name type="scientific">Rhabditophanes sp. KR3021</name>
    <dbReference type="NCBI Taxonomy" id="114890"/>
    <lineage>
        <taxon>Eukaryota</taxon>
        <taxon>Metazoa</taxon>
        <taxon>Ecdysozoa</taxon>
        <taxon>Nematoda</taxon>
        <taxon>Chromadorea</taxon>
        <taxon>Rhabditida</taxon>
        <taxon>Tylenchina</taxon>
        <taxon>Panagrolaimomorpha</taxon>
        <taxon>Strongyloidoidea</taxon>
        <taxon>Alloionematidae</taxon>
        <taxon>Rhabditophanes</taxon>
    </lineage>
</organism>
<accession>A0AC35U8E4</accession>
<dbReference type="Proteomes" id="UP000095286">
    <property type="component" value="Unplaced"/>
</dbReference>
<dbReference type="WBParaSite" id="RSKR_0000874300.1">
    <property type="protein sequence ID" value="RSKR_0000874300.1"/>
    <property type="gene ID" value="RSKR_0000874300"/>
</dbReference>